<dbReference type="PANTHER" id="PTHR34661">
    <property type="entry name" value="INCREASED DNA METHYLATION 3"/>
    <property type="match status" value="1"/>
</dbReference>
<comment type="caution">
    <text evidence="1">The sequence shown here is derived from an EMBL/GenBank/DDBJ whole genome shotgun (WGS) entry which is preliminary data.</text>
</comment>
<dbReference type="Gramene" id="PHT61069">
    <property type="protein sequence ID" value="PHT61069"/>
    <property type="gene ID" value="T459_35081"/>
</dbReference>
<accession>A0A2G2XUE9</accession>
<dbReference type="InterPro" id="IPR039321">
    <property type="entry name" value="IDM2/3-like"/>
</dbReference>
<evidence type="ECO:0000313" key="1">
    <source>
        <dbReference type="EMBL" id="PHT61069.1"/>
    </source>
</evidence>
<dbReference type="EMBL" id="AYRZ02000280">
    <property type="protein sequence ID" value="PHT61069.1"/>
    <property type="molecule type" value="Genomic_DNA"/>
</dbReference>
<organism evidence="1 2">
    <name type="scientific">Capsicum annuum</name>
    <name type="common">Capsicum pepper</name>
    <dbReference type="NCBI Taxonomy" id="4072"/>
    <lineage>
        <taxon>Eukaryota</taxon>
        <taxon>Viridiplantae</taxon>
        <taxon>Streptophyta</taxon>
        <taxon>Embryophyta</taxon>
        <taxon>Tracheophyta</taxon>
        <taxon>Spermatophyta</taxon>
        <taxon>Magnoliopsida</taxon>
        <taxon>eudicotyledons</taxon>
        <taxon>Gunneridae</taxon>
        <taxon>Pentapetalae</taxon>
        <taxon>asterids</taxon>
        <taxon>lamiids</taxon>
        <taxon>Solanales</taxon>
        <taxon>Solanaceae</taxon>
        <taxon>Solanoideae</taxon>
        <taxon>Capsiceae</taxon>
        <taxon>Capsicum</taxon>
    </lineage>
</organism>
<gene>
    <name evidence="1" type="ORF">T459_35081</name>
</gene>
<sequence>MGDQMQHQLAQLVNLFQECAANLAKQEAINSRLDELTMDLENSSSPSSMLNSGEANSSIPLYPQLFNMIPLSCNMLGSACNNFFSACLAREERDDLINHTNGGVALTGSALLGKFGPLIGSADIAES</sequence>
<proteinExistence type="predicted"/>
<keyword evidence="2" id="KW-1185">Reference proteome</keyword>
<name>A0A2G2XUE9_CAPAN</name>
<dbReference type="PANTHER" id="PTHR34661:SF8">
    <property type="entry name" value="ALPHA-CRYSTALLIN DOMAIN-CONTAINING PROTEIN 22.3"/>
    <property type="match status" value="1"/>
</dbReference>
<protein>
    <submittedName>
        <fullName evidence="1">Uncharacterized protein</fullName>
    </submittedName>
</protein>
<evidence type="ECO:0000313" key="2">
    <source>
        <dbReference type="Proteomes" id="UP000222542"/>
    </source>
</evidence>
<dbReference type="AlphaFoldDB" id="A0A2G2XUE9"/>
<reference evidence="1 2" key="2">
    <citation type="journal article" date="2017" name="Genome Biol.">
        <title>New reference genome sequences of hot pepper reveal the massive evolution of plant disease-resistance genes by retroduplication.</title>
        <authorList>
            <person name="Kim S."/>
            <person name="Park J."/>
            <person name="Yeom S.I."/>
            <person name="Kim Y.M."/>
            <person name="Seo E."/>
            <person name="Kim K.T."/>
            <person name="Kim M.S."/>
            <person name="Lee J.M."/>
            <person name="Cheong K."/>
            <person name="Shin H.S."/>
            <person name="Kim S.B."/>
            <person name="Han K."/>
            <person name="Lee J."/>
            <person name="Park M."/>
            <person name="Lee H.A."/>
            <person name="Lee H.Y."/>
            <person name="Lee Y."/>
            <person name="Oh S."/>
            <person name="Lee J.H."/>
            <person name="Choi E."/>
            <person name="Choi E."/>
            <person name="Lee S.E."/>
            <person name="Jeon J."/>
            <person name="Kim H."/>
            <person name="Choi G."/>
            <person name="Song H."/>
            <person name="Lee J."/>
            <person name="Lee S.C."/>
            <person name="Kwon J.K."/>
            <person name="Lee H.Y."/>
            <person name="Koo N."/>
            <person name="Hong Y."/>
            <person name="Kim R.W."/>
            <person name="Kang W.H."/>
            <person name="Huh J.H."/>
            <person name="Kang B.C."/>
            <person name="Yang T.J."/>
            <person name="Lee Y.H."/>
            <person name="Bennetzen J.L."/>
            <person name="Choi D."/>
        </authorList>
    </citation>
    <scope>NUCLEOTIDE SEQUENCE [LARGE SCALE GENOMIC DNA]</scope>
    <source>
        <strain evidence="2">cv. CM334</strain>
    </source>
</reference>
<reference evidence="1 2" key="1">
    <citation type="journal article" date="2014" name="Nat. Genet.">
        <title>Genome sequence of the hot pepper provides insights into the evolution of pungency in Capsicum species.</title>
        <authorList>
            <person name="Kim S."/>
            <person name="Park M."/>
            <person name="Yeom S.I."/>
            <person name="Kim Y.M."/>
            <person name="Lee J.M."/>
            <person name="Lee H.A."/>
            <person name="Seo E."/>
            <person name="Choi J."/>
            <person name="Cheong K."/>
            <person name="Kim K.T."/>
            <person name="Jung K."/>
            <person name="Lee G.W."/>
            <person name="Oh S.K."/>
            <person name="Bae C."/>
            <person name="Kim S.B."/>
            <person name="Lee H.Y."/>
            <person name="Kim S.Y."/>
            <person name="Kim M.S."/>
            <person name="Kang B.C."/>
            <person name="Jo Y.D."/>
            <person name="Yang H.B."/>
            <person name="Jeong H.J."/>
            <person name="Kang W.H."/>
            <person name="Kwon J.K."/>
            <person name="Shin C."/>
            <person name="Lim J.Y."/>
            <person name="Park J.H."/>
            <person name="Huh J.H."/>
            <person name="Kim J.S."/>
            <person name="Kim B.D."/>
            <person name="Cohen O."/>
            <person name="Paran I."/>
            <person name="Suh M.C."/>
            <person name="Lee S.B."/>
            <person name="Kim Y.K."/>
            <person name="Shin Y."/>
            <person name="Noh S.J."/>
            <person name="Park J."/>
            <person name="Seo Y.S."/>
            <person name="Kwon S.Y."/>
            <person name="Kim H.A."/>
            <person name="Park J.M."/>
            <person name="Kim H.J."/>
            <person name="Choi S.B."/>
            <person name="Bosland P.W."/>
            <person name="Reeves G."/>
            <person name="Jo S.H."/>
            <person name="Lee B.W."/>
            <person name="Cho H.T."/>
            <person name="Choi H.S."/>
            <person name="Lee M.S."/>
            <person name="Yu Y."/>
            <person name="Do Choi Y."/>
            <person name="Park B.S."/>
            <person name="van Deynze A."/>
            <person name="Ashrafi H."/>
            <person name="Hill T."/>
            <person name="Kim W.T."/>
            <person name="Pai H.S."/>
            <person name="Ahn H.K."/>
            <person name="Yeam I."/>
            <person name="Giovannoni J.J."/>
            <person name="Rose J.K."/>
            <person name="Sorensen I."/>
            <person name="Lee S.J."/>
            <person name="Kim R.W."/>
            <person name="Choi I.Y."/>
            <person name="Choi B.S."/>
            <person name="Lim J.S."/>
            <person name="Lee Y.H."/>
            <person name="Choi D."/>
        </authorList>
    </citation>
    <scope>NUCLEOTIDE SEQUENCE [LARGE SCALE GENOMIC DNA]</scope>
    <source>
        <strain evidence="2">cv. CM334</strain>
    </source>
</reference>
<dbReference type="Proteomes" id="UP000222542">
    <property type="component" value="Unassembled WGS sequence"/>
</dbReference>